<comment type="caution">
    <text evidence="1">The sequence shown here is derived from an EMBL/GenBank/DDBJ whole genome shotgun (WGS) entry which is preliminary data.</text>
</comment>
<evidence type="ECO:0000313" key="1">
    <source>
        <dbReference type="EMBL" id="PNX79278.1"/>
    </source>
</evidence>
<dbReference type="AlphaFoldDB" id="A0A2K3LL57"/>
<dbReference type="Proteomes" id="UP000236291">
    <property type="component" value="Unassembled WGS sequence"/>
</dbReference>
<sequence length="181" mass="20791">MLVDKTSLWYWVLVARYGEEAGMLGEGGRNDSSWWREILRLRDCVSDEVERGWSEESIEWRVGNGDDTFFLDRSVVGCGALLSTRFQRLFDSSLKTGTITMMKGLRWDEGGAAWMWRRQLWALEEEMLVECRELLSDILSCNLTSQIDGCRGTIRVVAIPCGTHTFCSPVETLQLWMPHKT</sequence>
<evidence type="ECO:0000313" key="2">
    <source>
        <dbReference type="Proteomes" id="UP000236291"/>
    </source>
</evidence>
<dbReference type="EMBL" id="ASHM01035651">
    <property type="protein sequence ID" value="PNX79278.1"/>
    <property type="molecule type" value="Genomic_DNA"/>
</dbReference>
<dbReference type="GO" id="GO:0016301">
    <property type="term" value="F:kinase activity"/>
    <property type="evidence" value="ECO:0007669"/>
    <property type="project" value="UniProtKB-KW"/>
</dbReference>
<keyword evidence="1" id="KW-0675">Receptor</keyword>
<proteinExistence type="predicted"/>
<accession>A0A2K3LL57</accession>
<name>A0A2K3LL57_TRIPR</name>
<protein>
    <submittedName>
        <fullName evidence="1">Receptor-like kinase</fullName>
    </submittedName>
</protein>
<keyword evidence="1" id="KW-0418">Kinase</keyword>
<reference evidence="1 2" key="2">
    <citation type="journal article" date="2017" name="Front. Plant Sci.">
        <title>Gene Classification and Mining of Molecular Markers Useful in Red Clover (Trifolium pratense) Breeding.</title>
        <authorList>
            <person name="Istvanek J."/>
            <person name="Dluhosova J."/>
            <person name="Dluhos P."/>
            <person name="Patkova L."/>
            <person name="Nedelnik J."/>
            <person name="Repkova J."/>
        </authorList>
    </citation>
    <scope>NUCLEOTIDE SEQUENCE [LARGE SCALE GENOMIC DNA]</scope>
    <source>
        <strain evidence="2">cv. Tatra</strain>
        <tissue evidence="1">Young leaves</tissue>
    </source>
</reference>
<organism evidence="1 2">
    <name type="scientific">Trifolium pratense</name>
    <name type="common">Red clover</name>
    <dbReference type="NCBI Taxonomy" id="57577"/>
    <lineage>
        <taxon>Eukaryota</taxon>
        <taxon>Viridiplantae</taxon>
        <taxon>Streptophyta</taxon>
        <taxon>Embryophyta</taxon>
        <taxon>Tracheophyta</taxon>
        <taxon>Spermatophyta</taxon>
        <taxon>Magnoliopsida</taxon>
        <taxon>eudicotyledons</taxon>
        <taxon>Gunneridae</taxon>
        <taxon>Pentapetalae</taxon>
        <taxon>rosids</taxon>
        <taxon>fabids</taxon>
        <taxon>Fabales</taxon>
        <taxon>Fabaceae</taxon>
        <taxon>Papilionoideae</taxon>
        <taxon>50 kb inversion clade</taxon>
        <taxon>NPAAA clade</taxon>
        <taxon>Hologalegina</taxon>
        <taxon>IRL clade</taxon>
        <taxon>Trifolieae</taxon>
        <taxon>Trifolium</taxon>
    </lineage>
</organism>
<reference evidence="1 2" key="1">
    <citation type="journal article" date="2014" name="Am. J. Bot.">
        <title>Genome assembly and annotation for red clover (Trifolium pratense; Fabaceae).</title>
        <authorList>
            <person name="Istvanek J."/>
            <person name="Jaros M."/>
            <person name="Krenek A."/>
            <person name="Repkova J."/>
        </authorList>
    </citation>
    <scope>NUCLEOTIDE SEQUENCE [LARGE SCALE GENOMIC DNA]</scope>
    <source>
        <strain evidence="2">cv. Tatra</strain>
        <tissue evidence="1">Young leaves</tissue>
    </source>
</reference>
<dbReference type="PANTHER" id="PTHR36617:SF5">
    <property type="entry name" value="OS05G0421675 PROTEIN"/>
    <property type="match status" value="1"/>
</dbReference>
<dbReference type="PANTHER" id="PTHR36617">
    <property type="entry name" value="PROTEIN, PUTATIVE-RELATED"/>
    <property type="match status" value="1"/>
</dbReference>
<keyword evidence="1" id="KW-0808">Transferase</keyword>
<gene>
    <name evidence="1" type="ORF">L195_g035262</name>
</gene>